<proteinExistence type="predicted"/>
<evidence type="ECO:0008006" key="5">
    <source>
        <dbReference type="Google" id="ProtNLM"/>
    </source>
</evidence>
<feature type="region of interest" description="Disordered" evidence="1">
    <location>
        <begin position="29"/>
        <end position="74"/>
    </location>
</feature>
<evidence type="ECO:0000256" key="2">
    <source>
        <dbReference type="SAM" id="SignalP"/>
    </source>
</evidence>
<comment type="caution">
    <text evidence="3">The sequence shown here is derived from an EMBL/GenBank/DDBJ whole genome shotgun (WGS) entry which is preliminary data.</text>
</comment>
<protein>
    <recommendedName>
        <fullName evidence="5">PsbP C-terminal domain-containing protein</fullName>
    </recommendedName>
</protein>
<dbReference type="Proteomes" id="UP001344632">
    <property type="component" value="Unassembled WGS sequence"/>
</dbReference>
<name>A0ABU6GS59_9BACL</name>
<organism evidence="3 4">
    <name type="scientific">Paenibacillus dokdonensis</name>
    <dbReference type="NCBI Taxonomy" id="2567944"/>
    <lineage>
        <taxon>Bacteria</taxon>
        <taxon>Bacillati</taxon>
        <taxon>Bacillota</taxon>
        <taxon>Bacilli</taxon>
        <taxon>Bacillales</taxon>
        <taxon>Paenibacillaceae</taxon>
        <taxon>Paenibacillus</taxon>
    </lineage>
</organism>
<feature type="chain" id="PRO_5046001469" description="PsbP C-terminal domain-containing protein" evidence="2">
    <location>
        <begin position="28"/>
        <end position="259"/>
    </location>
</feature>
<dbReference type="PROSITE" id="PS51257">
    <property type="entry name" value="PROKAR_LIPOPROTEIN"/>
    <property type="match status" value="1"/>
</dbReference>
<dbReference type="RefSeq" id="WP_326089941.1">
    <property type="nucleotide sequence ID" value="NZ_JARLKZ010000015.1"/>
</dbReference>
<feature type="signal peptide" evidence="2">
    <location>
        <begin position="1"/>
        <end position="27"/>
    </location>
</feature>
<evidence type="ECO:0000313" key="3">
    <source>
        <dbReference type="EMBL" id="MEC0242189.1"/>
    </source>
</evidence>
<keyword evidence="2" id="KW-0732">Signal</keyword>
<feature type="compositionally biased region" description="Basic and acidic residues" evidence="1">
    <location>
        <begin position="29"/>
        <end position="43"/>
    </location>
</feature>
<evidence type="ECO:0000313" key="4">
    <source>
        <dbReference type="Proteomes" id="UP001344632"/>
    </source>
</evidence>
<reference evidence="3 4" key="1">
    <citation type="submission" date="2023-03" db="EMBL/GenBank/DDBJ databases">
        <title>Bacillus Genome Sequencing.</title>
        <authorList>
            <person name="Dunlap C."/>
        </authorList>
    </citation>
    <scope>NUCLEOTIDE SEQUENCE [LARGE SCALE GENOMIC DNA]</scope>
    <source>
        <strain evidence="3 4">BD-525</strain>
    </source>
</reference>
<accession>A0ABU6GS59</accession>
<evidence type="ECO:0000256" key="1">
    <source>
        <dbReference type="SAM" id="MobiDB-lite"/>
    </source>
</evidence>
<gene>
    <name evidence="3" type="ORF">P4H66_20500</name>
</gene>
<feature type="compositionally biased region" description="Basic and acidic residues" evidence="1">
    <location>
        <begin position="52"/>
        <end position="74"/>
    </location>
</feature>
<keyword evidence="4" id="KW-1185">Reference proteome</keyword>
<sequence length="259" mass="28685">MNRRFTATSLILVLLVLLISACGGKKAAEESEVKPAETVKAAESETTTNEDADVKETSENVSDNKDAADKKTKKTADGGYVKDGIYTNDYFGLTVQMPKEWEVQGQDAMQDVMQTGKDIIANGDDDKQAALDEAEQKILNFFLTSKYPMNEQDINPSVISNAEKVSPLQVRNGKQYLEASQAMLKTTELPYEFDEIKTVNLGGKDFHMMTATLKGNGITLNQRYYSTLTDGYAVNFISTYFDDASKAETDKVIQSVKFE</sequence>
<dbReference type="EMBL" id="JARLKZ010000015">
    <property type="protein sequence ID" value="MEC0242189.1"/>
    <property type="molecule type" value="Genomic_DNA"/>
</dbReference>